<protein>
    <submittedName>
        <fullName evidence="4">Uncharacterized protein</fullName>
    </submittedName>
</protein>
<dbReference type="InterPro" id="IPR031311">
    <property type="entry name" value="CHIT_BIND_RR_consensus"/>
</dbReference>
<reference evidence="4" key="1">
    <citation type="submission" date="2020-08" db="EMBL/GenBank/DDBJ databases">
        <title>Genome sequencing and assembly of the red palm weevil Rhynchophorus ferrugineus.</title>
        <authorList>
            <person name="Dias G.B."/>
            <person name="Bergman C.M."/>
            <person name="Manee M."/>
        </authorList>
    </citation>
    <scope>NUCLEOTIDE SEQUENCE</scope>
    <source>
        <strain evidence="4">AA-2017</strain>
        <tissue evidence="4">Whole larva</tissue>
    </source>
</reference>
<dbReference type="PRINTS" id="PR00947">
    <property type="entry name" value="CUTICLE"/>
</dbReference>
<accession>A0A834IW47</accession>
<evidence type="ECO:0000256" key="3">
    <source>
        <dbReference type="SAM" id="SignalP"/>
    </source>
</evidence>
<comment type="caution">
    <text evidence="4">The sequence shown here is derived from an EMBL/GenBank/DDBJ whole genome shotgun (WGS) entry which is preliminary data.</text>
</comment>
<organism evidence="4 5">
    <name type="scientific">Rhynchophorus ferrugineus</name>
    <name type="common">Red palm weevil</name>
    <name type="synonym">Curculio ferrugineus</name>
    <dbReference type="NCBI Taxonomy" id="354439"/>
    <lineage>
        <taxon>Eukaryota</taxon>
        <taxon>Metazoa</taxon>
        <taxon>Ecdysozoa</taxon>
        <taxon>Arthropoda</taxon>
        <taxon>Hexapoda</taxon>
        <taxon>Insecta</taxon>
        <taxon>Pterygota</taxon>
        <taxon>Neoptera</taxon>
        <taxon>Endopterygota</taxon>
        <taxon>Coleoptera</taxon>
        <taxon>Polyphaga</taxon>
        <taxon>Cucujiformia</taxon>
        <taxon>Curculionidae</taxon>
        <taxon>Dryophthorinae</taxon>
        <taxon>Rhynchophorus</taxon>
    </lineage>
</organism>
<dbReference type="PANTHER" id="PTHR10380">
    <property type="entry name" value="CUTICLE PROTEIN"/>
    <property type="match status" value="1"/>
</dbReference>
<sequence length="119" mass="13138">MITYFLISCFVIVVCDAGEYAPILSQESELNADGSYRWSYQSGDGSAQQQTGQVKQIRGSEPTLDVQGSASWYDPEGNLHQLSYTADENGYLPYGPDVPPIPPAILRVLEWNAAHPQEE</sequence>
<evidence type="ECO:0000256" key="2">
    <source>
        <dbReference type="PROSITE-ProRule" id="PRU00497"/>
    </source>
</evidence>
<evidence type="ECO:0000313" key="4">
    <source>
        <dbReference type="EMBL" id="KAF7286188.1"/>
    </source>
</evidence>
<keyword evidence="1 2" id="KW-0193">Cuticle</keyword>
<dbReference type="AlphaFoldDB" id="A0A834IW47"/>
<dbReference type="GO" id="GO:0062129">
    <property type="term" value="C:chitin-based extracellular matrix"/>
    <property type="evidence" value="ECO:0007669"/>
    <property type="project" value="TreeGrafter"/>
</dbReference>
<feature type="signal peptide" evidence="3">
    <location>
        <begin position="1"/>
        <end position="17"/>
    </location>
</feature>
<evidence type="ECO:0000256" key="1">
    <source>
        <dbReference type="ARBA" id="ARBA00022460"/>
    </source>
</evidence>
<keyword evidence="3" id="KW-0732">Signal</keyword>
<dbReference type="PROSITE" id="PS00233">
    <property type="entry name" value="CHIT_BIND_RR_1"/>
    <property type="match status" value="1"/>
</dbReference>
<dbReference type="InterPro" id="IPR000618">
    <property type="entry name" value="Insect_cuticle"/>
</dbReference>
<dbReference type="OrthoDB" id="6379191at2759"/>
<keyword evidence="5" id="KW-1185">Reference proteome</keyword>
<dbReference type="GO" id="GO:0008010">
    <property type="term" value="F:structural constituent of chitin-based larval cuticle"/>
    <property type="evidence" value="ECO:0007669"/>
    <property type="project" value="TreeGrafter"/>
</dbReference>
<dbReference type="InterPro" id="IPR050468">
    <property type="entry name" value="Cuticle_Struct_Prot"/>
</dbReference>
<feature type="chain" id="PRO_5032431287" evidence="3">
    <location>
        <begin position="18"/>
        <end position="119"/>
    </location>
</feature>
<evidence type="ECO:0000313" key="5">
    <source>
        <dbReference type="Proteomes" id="UP000625711"/>
    </source>
</evidence>
<proteinExistence type="predicted"/>
<dbReference type="Pfam" id="PF00379">
    <property type="entry name" value="Chitin_bind_4"/>
    <property type="match status" value="1"/>
</dbReference>
<name>A0A834IW47_RHYFE</name>
<dbReference type="PROSITE" id="PS51155">
    <property type="entry name" value="CHIT_BIND_RR_2"/>
    <property type="match status" value="1"/>
</dbReference>
<dbReference type="Proteomes" id="UP000625711">
    <property type="component" value="Unassembled WGS sequence"/>
</dbReference>
<dbReference type="EMBL" id="JAACXV010000035">
    <property type="protein sequence ID" value="KAF7286188.1"/>
    <property type="molecule type" value="Genomic_DNA"/>
</dbReference>
<dbReference type="PANTHER" id="PTHR10380:SF173">
    <property type="entry name" value="CUTICULAR PROTEIN 47EF, ISOFORM C-RELATED"/>
    <property type="match status" value="1"/>
</dbReference>
<gene>
    <name evidence="4" type="ORF">GWI33_007148</name>
</gene>